<feature type="transmembrane region" description="Helical" evidence="2">
    <location>
        <begin position="122"/>
        <end position="138"/>
    </location>
</feature>
<keyword evidence="4" id="KW-1185">Reference proteome</keyword>
<sequence>MRPTPLTRGLCCIPLEEAIITLGYFHASLAVMAILVVLRAVVSSISTSSHYGVKDLLVSLLPLGLSLTLAIFLIVGVKKRRPGYVTSYLIFSLPGVPVLAIFWQECKLQFTFYFFVNDIEKFLLFCVYAVCLGAVYAYHRSMKPEDDHDTPRGLLQEDASSGDKTNNREPEPGPKSRTVPEPELKARSALGLTVGRSIQKMNKHILCRRGRSRGRKLFEYTLGPFVLCEPAVSCKGLRHLGHHFHFLEDPVRLFHSGKEELGDFTRVSLGVSLLPLFQARRSDHRFCVRQRKLIIVHCHLFGEGGAPGELVCMLVFRYFGMRSNPE</sequence>
<feature type="transmembrane region" description="Helical" evidence="2">
    <location>
        <begin position="57"/>
        <end position="77"/>
    </location>
</feature>
<feature type="transmembrane region" description="Helical" evidence="2">
    <location>
        <begin position="21"/>
        <end position="45"/>
    </location>
</feature>
<feature type="compositionally biased region" description="Basic and acidic residues" evidence="1">
    <location>
        <begin position="165"/>
        <end position="182"/>
    </location>
</feature>
<protein>
    <submittedName>
        <fullName evidence="3">Uncharacterized protein</fullName>
    </submittedName>
</protein>
<dbReference type="EMBL" id="BGZK01001392">
    <property type="protein sequence ID" value="GBP78906.1"/>
    <property type="molecule type" value="Genomic_DNA"/>
</dbReference>
<keyword evidence="2" id="KW-0812">Transmembrane</keyword>
<dbReference type="AlphaFoldDB" id="A0A4C1YRM8"/>
<feature type="transmembrane region" description="Helical" evidence="2">
    <location>
        <begin position="84"/>
        <end position="102"/>
    </location>
</feature>
<gene>
    <name evidence="3" type="ORF">EVAR_55945_1</name>
</gene>
<proteinExistence type="predicted"/>
<name>A0A4C1YRM8_EUMVA</name>
<dbReference type="Proteomes" id="UP000299102">
    <property type="component" value="Unassembled WGS sequence"/>
</dbReference>
<accession>A0A4C1YRM8</accession>
<evidence type="ECO:0000313" key="4">
    <source>
        <dbReference type="Proteomes" id="UP000299102"/>
    </source>
</evidence>
<reference evidence="3 4" key="1">
    <citation type="journal article" date="2019" name="Commun. Biol.">
        <title>The bagworm genome reveals a unique fibroin gene that provides high tensile strength.</title>
        <authorList>
            <person name="Kono N."/>
            <person name="Nakamura H."/>
            <person name="Ohtoshi R."/>
            <person name="Tomita M."/>
            <person name="Numata K."/>
            <person name="Arakawa K."/>
        </authorList>
    </citation>
    <scope>NUCLEOTIDE SEQUENCE [LARGE SCALE GENOMIC DNA]</scope>
</reference>
<evidence type="ECO:0000256" key="2">
    <source>
        <dbReference type="SAM" id="Phobius"/>
    </source>
</evidence>
<comment type="caution">
    <text evidence="3">The sequence shown here is derived from an EMBL/GenBank/DDBJ whole genome shotgun (WGS) entry which is preliminary data.</text>
</comment>
<feature type="region of interest" description="Disordered" evidence="1">
    <location>
        <begin position="145"/>
        <end position="182"/>
    </location>
</feature>
<evidence type="ECO:0000256" key="1">
    <source>
        <dbReference type="SAM" id="MobiDB-lite"/>
    </source>
</evidence>
<keyword evidence="2" id="KW-0472">Membrane</keyword>
<keyword evidence="2" id="KW-1133">Transmembrane helix</keyword>
<organism evidence="3 4">
    <name type="scientific">Eumeta variegata</name>
    <name type="common">Bagworm moth</name>
    <name type="synonym">Eumeta japonica</name>
    <dbReference type="NCBI Taxonomy" id="151549"/>
    <lineage>
        <taxon>Eukaryota</taxon>
        <taxon>Metazoa</taxon>
        <taxon>Ecdysozoa</taxon>
        <taxon>Arthropoda</taxon>
        <taxon>Hexapoda</taxon>
        <taxon>Insecta</taxon>
        <taxon>Pterygota</taxon>
        <taxon>Neoptera</taxon>
        <taxon>Endopterygota</taxon>
        <taxon>Lepidoptera</taxon>
        <taxon>Glossata</taxon>
        <taxon>Ditrysia</taxon>
        <taxon>Tineoidea</taxon>
        <taxon>Psychidae</taxon>
        <taxon>Oiketicinae</taxon>
        <taxon>Eumeta</taxon>
    </lineage>
</organism>
<evidence type="ECO:0000313" key="3">
    <source>
        <dbReference type="EMBL" id="GBP78906.1"/>
    </source>
</evidence>